<dbReference type="Pfam" id="PF00440">
    <property type="entry name" value="TetR_N"/>
    <property type="match status" value="1"/>
</dbReference>
<evidence type="ECO:0000313" key="5">
    <source>
        <dbReference type="Proteomes" id="UP000317894"/>
    </source>
</evidence>
<feature type="domain" description="HTH tetR-type" evidence="3">
    <location>
        <begin position="11"/>
        <end position="71"/>
    </location>
</feature>
<dbReference type="AlphaFoldDB" id="A0A552U997"/>
<keyword evidence="1 2" id="KW-0238">DNA-binding</keyword>
<dbReference type="OrthoDB" id="3218408at2"/>
<dbReference type="Gene3D" id="1.10.357.10">
    <property type="entry name" value="Tetracycline Repressor, domain 2"/>
    <property type="match status" value="1"/>
</dbReference>
<evidence type="ECO:0000313" key="4">
    <source>
        <dbReference type="EMBL" id="TRW14785.1"/>
    </source>
</evidence>
<dbReference type="InterPro" id="IPR001647">
    <property type="entry name" value="HTH_TetR"/>
</dbReference>
<dbReference type="GO" id="GO:0003677">
    <property type="term" value="F:DNA binding"/>
    <property type="evidence" value="ECO:0007669"/>
    <property type="project" value="UniProtKB-UniRule"/>
</dbReference>
<dbReference type="Proteomes" id="UP000317894">
    <property type="component" value="Unassembled WGS sequence"/>
</dbReference>
<dbReference type="InterPro" id="IPR009057">
    <property type="entry name" value="Homeodomain-like_sf"/>
</dbReference>
<organism evidence="4 5">
    <name type="scientific">Glacieibacterium frigidum</name>
    <dbReference type="NCBI Taxonomy" id="2593303"/>
    <lineage>
        <taxon>Bacteria</taxon>
        <taxon>Pseudomonadati</taxon>
        <taxon>Pseudomonadota</taxon>
        <taxon>Alphaproteobacteria</taxon>
        <taxon>Sphingomonadales</taxon>
        <taxon>Sphingosinicellaceae</taxon>
        <taxon>Glacieibacterium</taxon>
    </lineage>
</organism>
<evidence type="ECO:0000259" key="3">
    <source>
        <dbReference type="PROSITE" id="PS50977"/>
    </source>
</evidence>
<dbReference type="RefSeq" id="WP_144334955.1">
    <property type="nucleotide sequence ID" value="NZ_VJWA01000002.1"/>
</dbReference>
<protein>
    <submittedName>
        <fullName evidence="4">TetR/AcrR family transcriptional regulator</fullName>
    </submittedName>
</protein>
<evidence type="ECO:0000256" key="1">
    <source>
        <dbReference type="ARBA" id="ARBA00023125"/>
    </source>
</evidence>
<accession>A0A552U997</accession>
<name>A0A552U997_9SPHN</name>
<dbReference type="EMBL" id="VJWA01000002">
    <property type="protein sequence ID" value="TRW14785.1"/>
    <property type="molecule type" value="Genomic_DNA"/>
</dbReference>
<feature type="DNA-binding region" description="H-T-H motif" evidence="2">
    <location>
        <begin position="34"/>
        <end position="53"/>
    </location>
</feature>
<gene>
    <name evidence="4" type="ORF">FMM06_13980</name>
</gene>
<proteinExistence type="predicted"/>
<sequence>MTEPLLSPRAARTRFALLAAGMELLVDRPIDAISIDEFVAAAGVAKGSFFNHFTDKRQFATVVASVIRIDVEDWVGRLNAGVADPLARLAGGMVAAAAYALANPQRTAVLARSFNGTSLDDHPINAGLLHDLRDARAAGAIEIPSEAAGVLYWLGACQIVMGNIVESEADDIASRDLLADMLRMSLRGLGATVPAIDAILGPGGVLDRFGQHDRLN</sequence>
<comment type="caution">
    <text evidence="4">The sequence shown here is derived from an EMBL/GenBank/DDBJ whole genome shotgun (WGS) entry which is preliminary data.</text>
</comment>
<dbReference type="PROSITE" id="PS50977">
    <property type="entry name" value="HTH_TETR_2"/>
    <property type="match status" value="1"/>
</dbReference>
<keyword evidence="5" id="KW-1185">Reference proteome</keyword>
<evidence type="ECO:0000256" key="2">
    <source>
        <dbReference type="PROSITE-ProRule" id="PRU00335"/>
    </source>
</evidence>
<reference evidence="4 5" key="1">
    <citation type="submission" date="2019-07" db="EMBL/GenBank/DDBJ databases">
        <title>Novel species isolated from glacier.</title>
        <authorList>
            <person name="Liu Q."/>
            <person name="Xin Y.-H."/>
        </authorList>
    </citation>
    <scope>NUCLEOTIDE SEQUENCE [LARGE SCALE GENOMIC DNA]</scope>
    <source>
        <strain evidence="4 5">LB1R16</strain>
    </source>
</reference>
<dbReference type="SUPFAM" id="SSF46689">
    <property type="entry name" value="Homeodomain-like"/>
    <property type="match status" value="1"/>
</dbReference>